<gene>
    <name evidence="7" type="ORF">ACFQZU_01265</name>
</gene>
<dbReference type="InterPro" id="IPR002543">
    <property type="entry name" value="FtsK_dom"/>
</dbReference>
<feature type="transmembrane region" description="Helical" evidence="5">
    <location>
        <begin position="50"/>
        <end position="70"/>
    </location>
</feature>
<dbReference type="EMBL" id="JBHTHR010000012">
    <property type="protein sequence ID" value="MFD0799950.1"/>
    <property type="molecule type" value="Genomic_DNA"/>
</dbReference>
<evidence type="ECO:0000256" key="3">
    <source>
        <dbReference type="PROSITE-ProRule" id="PRU00289"/>
    </source>
</evidence>
<reference evidence="8" key="1">
    <citation type="journal article" date="2019" name="Int. J. Syst. Evol. Microbiol.">
        <title>The Global Catalogue of Microorganisms (GCM) 10K type strain sequencing project: providing services to taxonomists for standard genome sequencing and annotation.</title>
        <authorList>
            <consortium name="The Broad Institute Genomics Platform"/>
            <consortium name="The Broad Institute Genome Sequencing Center for Infectious Disease"/>
            <person name="Wu L."/>
            <person name="Ma J."/>
        </authorList>
    </citation>
    <scope>NUCLEOTIDE SEQUENCE [LARGE SCALE GENOMIC DNA]</scope>
    <source>
        <strain evidence="8">CCUG 63369</strain>
    </source>
</reference>
<dbReference type="InterPro" id="IPR050206">
    <property type="entry name" value="FtsK/SpoIIIE/SftA"/>
</dbReference>
<evidence type="ECO:0000313" key="7">
    <source>
        <dbReference type="EMBL" id="MFD0799950.1"/>
    </source>
</evidence>
<feature type="binding site" evidence="3">
    <location>
        <begin position="251"/>
        <end position="258"/>
    </location>
    <ligand>
        <name>ATP</name>
        <dbReference type="ChEBI" id="CHEBI:30616"/>
    </ligand>
</feature>
<name>A0ABW3B9X4_9ACTN</name>
<keyword evidence="5" id="KW-0472">Membrane</keyword>
<dbReference type="InterPro" id="IPR027417">
    <property type="entry name" value="P-loop_NTPase"/>
</dbReference>
<evidence type="ECO:0000256" key="4">
    <source>
        <dbReference type="SAM" id="Coils"/>
    </source>
</evidence>
<evidence type="ECO:0000256" key="1">
    <source>
        <dbReference type="ARBA" id="ARBA00022741"/>
    </source>
</evidence>
<accession>A0ABW3B9X4</accession>
<keyword evidence="8" id="KW-1185">Reference proteome</keyword>
<proteinExistence type="predicted"/>
<keyword evidence="5" id="KW-1133">Transmembrane helix</keyword>
<feature type="domain" description="FtsK" evidence="6">
    <location>
        <begin position="235"/>
        <end position="414"/>
    </location>
</feature>
<keyword evidence="5" id="KW-0812">Transmembrane</keyword>
<evidence type="ECO:0000256" key="2">
    <source>
        <dbReference type="ARBA" id="ARBA00022840"/>
    </source>
</evidence>
<organism evidence="7 8">
    <name type="scientific">Streptomonospora algeriensis</name>
    <dbReference type="NCBI Taxonomy" id="995084"/>
    <lineage>
        <taxon>Bacteria</taxon>
        <taxon>Bacillati</taxon>
        <taxon>Actinomycetota</taxon>
        <taxon>Actinomycetes</taxon>
        <taxon>Streptosporangiales</taxon>
        <taxon>Nocardiopsidaceae</taxon>
        <taxon>Streptomonospora</taxon>
    </lineage>
</organism>
<keyword evidence="4" id="KW-0175">Coiled coil</keyword>
<dbReference type="Proteomes" id="UP001596956">
    <property type="component" value="Unassembled WGS sequence"/>
</dbReference>
<evidence type="ECO:0000256" key="5">
    <source>
        <dbReference type="SAM" id="Phobius"/>
    </source>
</evidence>
<keyword evidence="2 3" id="KW-0067">ATP-binding</keyword>
<protein>
    <submittedName>
        <fullName evidence="7">FtsK/SpoIIIE domain-containing protein</fullName>
    </submittedName>
</protein>
<dbReference type="Pfam" id="PF01580">
    <property type="entry name" value="FtsK_SpoIIIE"/>
    <property type="match status" value="1"/>
</dbReference>
<dbReference type="SUPFAM" id="SSF52540">
    <property type="entry name" value="P-loop containing nucleoside triphosphate hydrolases"/>
    <property type="match status" value="1"/>
</dbReference>
<evidence type="ECO:0000313" key="8">
    <source>
        <dbReference type="Proteomes" id="UP001596956"/>
    </source>
</evidence>
<dbReference type="PANTHER" id="PTHR22683:SF41">
    <property type="entry name" value="DNA TRANSLOCASE FTSK"/>
    <property type="match status" value="1"/>
</dbReference>
<dbReference type="PROSITE" id="PS50901">
    <property type="entry name" value="FTSK"/>
    <property type="match status" value="1"/>
</dbReference>
<keyword evidence="1 3" id="KW-0547">Nucleotide-binding</keyword>
<sequence length="481" mass="53089">MLRSSKAGGDHVQRPTAPVPAQAVRFTTPVVETPGIFILTGWLWRFLRMLVLLPIQFPVSVATVTASVAVYVVFDWVGLTVLWTVVDLGLLVWWRRWPSSFKARVALRALATWRRFWIYRRHWQPVLVVSGLAESYLERQYLPQIRGVVCSAWADRVRVKLVAGTAPAEFEHRVAELAHGFGAPSCRVEVRGPRDLVLEFPRRDMLADPIDALPVPDSPEGVDLAALPVGRCEDGQPWRLRLHGAHVLTVGVTGAGKGSVLWSALRAMVPAIHAGTAQVWAIDPKRMELSYGRALFARYADAAEEAVELLEEAVAAMQDRAQRYAGRQRVHVPSVRDPFVVVVLDEVAFLTAYHPERDIRRRAENAIATLTSQGRSVGFCVLAALQDPRKEVLNLRNLFPDKVALRLDEASQVDMVLGEGARDRGANAHLIDPGLPGVGFVKLEGSPAPVRVRAAFVTDTDIDHMASRYSGASSVSDEVAR</sequence>
<feature type="transmembrane region" description="Helical" evidence="5">
    <location>
        <begin position="76"/>
        <end position="94"/>
    </location>
</feature>
<comment type="caution">
    <text evidence="7">The sequence shown here is derived from an EMBL/GenBank/DDBJ whole genome shotgun (WGS) entry which is preliminary data.</text>
</comment>
<evidence type="ECO:0000259" key="6">
    <source>
        <dbReference type="PROSITE" id="PS50901"/>
    </source>
</evidence>
<dbReference type="PANTHER" id="PTHR22683">
    <property type="entry name" value="SPORULATION PROTEIN RELATED"/>
    <property type="match status" value="1"/>
</dbReference>
<dbReference type="Gene3D" id="3.40.50.300">
    <property type="entry name" value="P-loop containing nucleotide triphosphate hydrolases"/>
    <property type="match status" value="1"/>
</dbReference>
<feature type="coiled-coil region" evidence="4">
    <location>
        <begin position="299"/>
        <end position="327"/>
    </location>
</feature>